<protein>
    <recommendedName>
        <fullName evidence="1">Abortive phage infection protein C-terminal domain-containing protein</fullName>
    </recommendedName>
</protein>
<dbReference type="EMBL" id="DS990392">
    <property type="protein sequence ID" value="EFR46713.1"/>
    <property type="molecule type" value="Genomic_DNA"/>
</dbReference>
<proteinExistence type="predicted"/>
<evidence type="ECO:0000313" key="3">
    <source>
        <dbReference type="EMBL" id="EFR46713.1"/>
    </source>
</evidence>
<reference evidence="2" key="3">
    <citation type="submission" date="2012-07" db="EMBL/GenBank/DDBJ databases">
        <authorList>
            <person name="Akiyama T."/>
            <person name="Takeshita N."/>
            <person name="Ohmagari N."/>
            <person name="Kirikae T."/>
        </authorList>
    </citation>
    <scope>NUCLEOTIDE SEQUENCE</scope>
    <source>
        <strain evidence="2">ATCC BAA-847</strain>
    </source>
</reference>
<reference evidence="3" key="1">
    <citation type="submission" date="2008-08" db="EMBL/GenBank/DDBJ databases">
        <title>Annotation of Helicobacter cinaedi strain CCUG 18818.</title>
        <authorList>
            <consortium name="The Broad Institute Genome Sequencing Platform"/>
            <person name="Fox J.G."/>
            <person name="Shen Z."/>
            <person name="Charoenlap N."/>
            <person name="Schauer D.B."/>
            <person name="Ward D."/>
            <person name="Mehta T."/>
            <person name="Young S."/>
            <person name="Jaffe D."/>
            <person name="Gnerre S."/>
            <person name="Berlin A."/>
            <person name="Heiman D."/>
            <person name="Hepburn T."/>
            <person name="Shea T."/>
            <person name="Sykes S."/>
            <person name="Alvarado L."/>
            <person name="Kodira C."/>
            <person name="Borodovsky M."/>
            <person name="Lander E."/>
            <person name="Galagan J."/>
            <person name="Nusbaum C."/>
            <person name="Birren B."/>
        </authorList>
    </citation>
    <scope>NUCLEOTIDE SEQUENCE</scope>
    <source>
        <strain evidence="3">CCUG 18818</strain>
    </source>
</reference>
<evidence type="ECO:0000313" key="5">
    <source>
        <dbReference type="Proteomes" id="UP000006036"/>
    </source>
</evidence>
<dbReference type="Proteomes" id="UP000005755">
    <property type="component" value="Unassembled WGS sequence"/>
</dbReference>
<sequence length="80" mass="9803">MCKIYQTNSKRLKAKISEFTNNQNPVKWRDIRSIDELQIKLENEFRILGYYYERKKNQYKNYPKKKRIDSEKIGQVLLCI</sequence>
<reference evidence="4" key="4">
    <citation type="journal article" date="2014" name="Genome Announc.">
        <title>Draft genome sequences of six enterohepatic helicobacter species isolated from humans and one from rhesus macaques.</title>
        <authorList>
            <person name="Shen Z."/>
            <person name="Sheh A."/>
            <person name="Young S.K."/>
            <person name="Abouelliel A."/>
            <person name="Ward D.V."/>
            <person name="Earl A.M."/>
            <person name="Fox J.G."/>
        </authorList>
    </citation>
    <scope>NUCLEOTIDE SEQUENCE [LARGE SCALE GENOMIC DNA]</scope>
    <source>
        <strain evidence="4">CCUG 18818</strain>
    </source>
</reference>
<feature type="domain" description="Abortive phage infection protein C-terminal" evidence="1">
    <location>
        <begin position="3"/>
        <end position="68"/>
    </location>
</feature>
<accession>A0AAI8QG11</accession>
<dbReference type="AlphaFoldDB" id="A0AAI8QG11"/>
<dbReference type="KEGG" id="hcb:HCBAA847_0933"/>
<organism evidence="2 5">
    <name type="scientific">Helicobacter cinaedi CCUG 18818 = ATCC BAA-847</name>
    <dbReference type="NCBI Taxonomy" id="537971"/>
    <lineage>
        <taxon>Bacteria</taxon>
        <taxon>Pseudomonadati</taxon>
        <taxon>Campylobacterota</taxon>
        <taxon>Epsilonproteobacteria</taxon>
        <taxon>Campylobacterales</taxon>
        <taxon>Helicobacteraceae</taxon>
        <taxon>Helicobacter</taxon>
    </lineage>
</organism>
<evidence type="ECO:0000259" key="1">
    <source>
        <dbReference type="Pfam" id="PF10592"/>
    </source>
</evidence>
<name>A0AAI8QG11_9HELI</name>
<dbReference type="Pfam" id="PF10592">
    <property type="entry name" value="AIPR"/>
    <property type="match status" value="1"/>
</dbReference>
<dbReference type="InterPro" id="IPR018891">
    <property type="entry name" value="AIPR_C"/>
</dbReference>
<gene>
    <name evidence="2" type="ORF">HCBAA847_0933</name>
    <name evidence="3" type="ORF">HCCG_01260</name>
</gene>
<keyword evidence="4" id="KW-1185">Reference proteome</keyword>
<evidence type="ECO:0000313" key="2">
    <source>
        <dbReference type="EMBL" id="BAM32171.1"/>
    </source>
</evidence>
<reference evidence="2 5" key="2">
    <citation type="journal article" date="2012" name="J. Bacteriol.">
        <title>Complete Genome Sequence of Helicobacter cinaedi Type Strain ATCC BAA-847.</title>
        <authorList>
            <person name="Miyoshi-Akiyama T."/>
            <person name="Takeshita N."/>
            <person name="Ohmagari N."/>
            <person name="Kirikae T."/>
        </authorList>
    </citation>
    <scope>NUCLEOTIDE SEQUENCE [LARGE SCALE GENOMIC DNA]</scope>
    <source>
        <strain evidence="2 5">ATCC BAA-847</strain>
    </source>
</reference>
<evidence type="ECO:0000313" key="4">
    <source>
        <dbReference type="Proteomes" id="UP000005755"/>
    </source>
</evidence>
<dbReference type="EMBL" id="AP012492">
    <property type="protein sequence ID" value="BAM32171.1"/>
    <property type="molecule type" value="Genomic_DNA"/>
</dbReference>
<dbReference type="Proteomes" id="UP000006036">
    <property type="component" value="Chromosome 1"/>
</dbReference>